<dbReference type="GO" id="GO:0032259">
    <property type="term" value="P:methylation"/>
    <property type="evidence" value="ECO:0007669"/>
    <property type="project" value="UniProtKB-KW"/>
</dbReference>
<proteinExistence type="predicted"/>
<comment type="caution">
    <text evidence="2">The sequence shown here is derived from an EMBL/GenBank/DDBJ whole genome shotgun (WGS) entry which is preliminary data.</text>
</comment>
<evidence type="ECO:0000313" key="2">
    <source>
        <dbReference type="EMBL" id="GHF29607.1"/>
    </source>
</evidence>
<sequence>MLGKRLIIAGLMASAGALSVPSVMPLFAEDAQTIEQAISSAERPDTDRARDADRKPSEVLSFFGVEEGQTILDLFSGGGYYTELLSRIVGPNGKVTAHNNAAYLSFAKNDLKTRYENGRLANVQSLIAEADDIHLAPDSLDFVMMTLTFHDLYYHSENWPEIDADRLLSELFKGLKPGGVVGIIDHSAKTGAPLELTANQLHRIDAGKVITIMTGHGFVLVDESDVLRNPDDPLTISMFDASIRGKTDRFVMKFKKPE</sequence>
<dbReference type="CDD" id="cd02440">
    <property type="entry name" value="AdoMet_MTases"/>
    <property type="match status" value="1"/>
</dbReference>
<evidence type="ECO:0000313" key="3">
    <source>
        <dbReference type="Proteomes" id="UP000630923"/>
    </source>
</evidence>
<gene>
    <name evidence="2" type="ORF">GCM10017044_26100</name>
</gene>
<dbReference type="InterPro" id="IPR016980">
    <property type="entry name" value="S-AdoMet-dep_MeTrfase_Alr7345"/>
</dbReference>
<dbReference type="PIRSF" id="PIRSF031679">
    <property type="entry name" value="Mtase_Alr7345_prd"/>
    <property type="match status" value="1"/>
</dbReference>
<feature type="chain" id="PRO_5036742333" evidence="1">
    <location>
        <begin position="29"/>
        <end position="258"/>
    </location>
</feature>
<keyword evidence="1" id="KW-0732">Signal</keyword>
<keyword evidence="2" id="KW-0808">Transferase</keyword>
<dbReference type="Proteomes" id="UP000630923">
    <property type="component" value="Unassembled WGS sequence"/>
</dbReference>
<dbReference type="InterPro" id="IPR029063">
    <property type="entry name" value="SAM-dependent_MTases_sf"/>
</dbReference>
<dbReference type="GO" id="GO:0008168">
    <property type="term" value="F:methyltransferase activity"/>
    <property type="evidence" value="ECO:0007669"/>
    <property type="project" value="UniProtKB-KW"/>
</dbReference>
<keyword evidence="2" id="KW-0489">Methyltransferase</keyword>
<dbReference type="RefSeq" id="WP_229819431.1">
    <property type="nucleotide sequence ID" value="NZ_BNCI01000002.1"/>
</dbReference>
<feature type="signal peptide" evidence="1">
    <location>
        <begin position="1"/>
        <end position="28"/>
    </location>
</feature>
<dbReference type="AlphaFoldDB" id="A0A919AXI0"/>
<dbReference type="SUPFAM" id="SSF53335">
    <property type="entry name" value="S-adenosyl-L-methionine-dependent methyltransferases"/>
    <property type="match status" value="1"/>
</dbReference>
<reference evidence="2" key="1">
    <citation type="journal article" date="2014" name="Int. J. Syst. Evol. Microbiol.">
        <title>Complete genome sequence of Corynebacterium casei LMG S-19264T (=DSM 44701T), isolated from a smear-ripened cheese.</title>
        <authorList>
            <consortium name="US DOE Joint Genome Institute (JGI-PGF)"/>
            <person name="Walter F."/>
            <person name="Albersmeier A."/>
            <person name="Kalinowski J."/>
            <person name="Ruckert C."/>
        </authorList>
    </citation>
    <scope>NUCLEOTIDE SEQUENCE</scope>
    <source>
        <strain evidence="2">KCTC 42590</strain>
    </source>
</reference>
<keyword evidence="3" id="KW-1185">Reference proteome</keyword>
<dbReference type="EMBL" id="BNCI01000002">
    <property type="protein sequence ID" value="GHF29607.1"/>
    <property type="molecule type" value="Genomic_DNA"/>
</dbReference>
<reference evidence="2" key="2">
    <citation type="submission" date="2020-09" db="EMBL/GenBank/DDBJ databases">
        <authorList>
            <person name="Sun Q."/>
            <person name="Kim S."/>
        </authorList>
    </citation>
    <scope>NUCLEOTIDE SEQUENCE</scope>
    <source>
        <strain evidence="2">KCTC 42590</strain>
    </source>
</reference>
<dbReference type="Pfam" id="PF01209">
    <property type="entry name" value="Ubie_methyltran"/>
    <property type="match status" value="1"/>
</dbReference>
<dbReference type="Gene3D" id="3.40.50.150">
    <property type="entry name" value="Vaccinia Virus protein VP39"/>
    <property type="match status" value="1"/>
</dbReference>
<evidence type="ECO:0000256" key="1">
    <source>
        <dbReference type="SAM" id="SignalP"/>
    </source>
</evidence>
<protein>
    <submittedName>
        <fullName evidence="2">Methyltransferase</fullName>
    </submittedName>
</protein>
<accession>A0A919AXI0</accession>
<name>A0A919AXI0_9PROT</name>
<organism evidence="2 3">
    <name type="scientific">Kordiimonas sediminis</name>
    <dbReference type="NCBI Taxonomy" id="1735581"/>
    <lineage>
        <taxon>Bacteria</taxon>
        <taxon>Pseudomonadati</taxon>
        <taxon>Pseudomonadota</taxon>
        <taxon>Alphaproteobacteria</taxon>
        <taxon>Kordiimonadales</taxon>
        <taxon>Kordiimonadaceae</taxon>
        <taxon>Kordiimonas</taxon>
    </lineage>
</organism>